<dbReference type="InterPro" id="IPR023395">
    <property type="entry name" value="MCP_dom_sf"/>
</dbReference>
<dbReference type="EMBL" id="BABT02000067">
    <property type="protein sequence ID" value="GAA95841.1"/>
    <property type="molecule type" value="Genomic_DNA"/>
</dbReference>
<dbReference type="Pfam" id="PF00153">
    <property type="entry name" value="Mito_carr"/>
    <property type="match status" value="3"/>
</dbReference>
<evidence type="ECO:0000313" key="12">
    <source>
        <dbReference type="EMBL" id="GAA95841.1"/>
    </source>
</evidence>
<dbReference type="eggNOG" id="KOG0758">
    <property type="taxonomic scope" value="Eukaryota"/>
</dbReference>
<keyword evidence="8 9" id="KW-0472">Membrane</keyword>
<evidence type="ECO:0000256" key="8">
    <source>
        <dbReference type="ARBA" id="ARBA00023136"/>
    </source>
</evidence>
<feature type="transmembrane region" description="Helical" evidence="11">
    <location>
        <begin position="187"/>
        <end position="208"/>
    </location>
</feature>
<feature type="transmembrane region" description="Helical" evidence="11">
    <location>
        <begin position="228"/>
        <end position="248"/>
    </location>
</feature>
<organism evidence="12 13">
    <name type="scientific">Mixia osmundae (strain CBS 9802 / IAM 14324 / JCM 22182 / KY 12970)</name>
    <dbReference type="NCBI Taxonomy" id="764103"/>
    <lineage>
        <taxon>Eukaryota</taxon>
        <taxon>Fungi</taxon>
        <taxon>Dikarya</taxon>
        <taxon>Basidiomycota</taxon>
        <taxon>Pucciniomycotina</taxon>
        <taxon>Mixiomycetes</taxon>
        <taxon>Mixiales</taxon>
        <taxon>Mixiaceae</taxon>
        <taxon>Mixia</taxon>
    </lineage>
</organism>
<dbReference type="GO" id="GO:0000064">
    <property type="term" value="F:L-ornithine transmembrane transporter activity"/>
    <property type="evidence" value="ECO:0007669"/>
    <property type="project" value="TreeGrafter"/>
</dbReference>
<feature type="transmembrane region" description="Helical" evidence="11">
    <location>
        <begin position="129"/>
        <end position="150"/>
    </location>
</feature>
<evidence type="ECO:0000256" key="3">
    <source>
        <dbReference type="ARBA" id="ARBA00022448"/>
    </source>
</evidence>
<evidence type="ECO:0000256" key="5">
    <source>
        <dbReference type="ARBA" id="ARBA00022737"/>
    </source>
</evidence>
<feature type="repeat" description="Solcar" evidence="9">
    <location>
        <begin position="127"/>
        <end position="214"/>
    </location>
</feature>
<feature type="repeat" description="Solcar" evidence="9">
    <location>
        <begin position="222"/>
        <end position="309"/>
    </location>
</feature>
<dbReference type="InterPro" id="IPR050567">
    <property type="entry name" value="Mitochondrial_Carrier"/>
</dbReference>
<comment type="subcellular location">
    <subcellularLocation>
        <location evidence="1">Mitochondrion membrane</location>
        <topology evidence="1">Multi-pass membrane protein</topology>
    </subcellularLocation>
</comment>
<name>G7DZ31_MIXOS</name>
<comment type="caution">
    <text evidence="12">The sequence shown here is derived from an EMBL/GenBank/DDBJ whole genome shotgun (WGS) entry which is preliminary data.</text>
</comment>
<evidence type="ECO:0000256" key="11">
    <source>
        <dbReference type="SAM" id="Phobius"/>
    </source>
</evidence>
<keyword evidence="6 11" id="KW-1133">Transmembrane helix</keyword>
<protein>
    <recommendedName>
        <fullName evidence="14">Mitochondrial carrier</fullName>
    </recommendedName>
</protein>
<evidence type="ECO:0000256" key="7">
    <source>
        <dbReference type="ARBA" id="ARBA00023128"/>
    </source>
</evidence>
<dbReference type="SUPFAM" id="SSF103506">
    <property type="entry name" value="Mitochondrial carrier"/>
    <property type="match status" value="1"/>
</dbReference>
<proteinExistence type="inferred from homology"/>
<dbReference type="InParanoid" id="G7DZ31"/>
<dbReference type="Gene3D" id="1.50.40.10">
    <property type="entry name" value="Mitochondrial carrier domain"/>
    <property type="match status" value="2"/>
</dbReference>
<sequence>MAGDAAQVDKSIRIKGFAAGVASGVTKLAIGQPFDIIKVRLQCSPPGVYKGALDCLLKTLRLEGPRALYKGASAPLFGWGLSDSVLLGSLHNYRVWLARLESNGQSYTSSARAQTKQEQEELGIKSLSVFGHGVAGLLAGCTVCTVITPIEMIKARLQMQTHSTTKEFTGPIDVIQKVYRQNGPFGLYRGFGATLLFRSNFGFMFATYEVLMRQFRAMPNMSTGTSNFLAGGLSSFVFWTFAFPADAVKNRLMSDSLYQPRYNGVRQAARAIWSEGGIRAVFRGFTPCILRSFPTNASALFVYETTMRFMDAEQVA</sequence>
<accession>G7DZ31</accession>
<evidence type="ECO:0000256" key="9">
    <source>
        <dbReference type="PROSITE-ProRule" id="PRU00282"/>
    </source>
</evidence>
<reference evidence="12 13" key="1">
    <citation type="journal article" date="2011" name="J. Gen. Appl. Microbiol.">
        <title>Draft genome sequencing of the enigmatic basidiomycete Mixia osmundae.</title>
        <authorList>
            <person name="Nishida H."/>
            <person name="Nagatsuka Y."/>
            <person name="Sugiyama J."/>
        </authorList>
    </citation>
    <scope>NUCLEOTIDE SEQUENCE [LARGE SCALE GENOMIC DNA]</scope>
    <source>
        <strain evidence="13">CBS 9802 / IAM 14324 / JCM 22182 / KY 12970</strain>
    </source>
</reference>
<reference evidence="12 13" key="2">
    <citation type="journal article" date="2012" name="Open Biol.">
        <title>Characteristics of nucleosomes and linker DNA regions on the genome of the basidiomycete Mixia osmundae revealed by mono- and dinucleosome mapping.</title>
        <authorList>
            <person name="Nishida H."/>
            <person name="Kondo S."/>
            <person name="Matsumoto T."/>
            <person name="Suzuki Y."/>
            <person name="Yoshikawa H."/>
            <person name="Taylor T.D."/>
            <person name="Sugiyama J."/>
        </authorList>
    </citation>
    <scope>NUCLEOTIDE SEQUENCE [LARGE SCALE GENOMIC DNA]</scope>
    <source>
        <strain evidence="13">CBS 9802 / IAM 14324 / JCM 22182 / KY 12970</strain>
    </source>
</reference>
<evidence type="ECO:0000256" key="10">
    <source>
        <dbReference type="RuleBase" id="RU000488"/>
    </source>
</evidence>
<dbReference type="InterPro" id="IPR018108">
    <property type="entry name" value="MCP_transmembrane"/>
</dbReference>
<dbReference type="OrthoDB" id="193856at2759"/>
<evidence type="ECO:0000256" key="4">
    <source>
        <dbReference type="ARBA" id="ARBA00022692"/>
    </source>
</evidence>
<dbReference type="HOGENOM" id="CLU_015166_16_4_1"/>
<dbReference type="PANTHER" id="PTHR45624:SF57">
    <property type="entry name" value="MITOCHONDRIAL SUBSTRATE CARRIER FAMILY PROTEIN L"/>
    <property type="match status" value="1"/>
</dbReference>
<dbReference type="GO" id="GO:1990575">
    <property type="term" value="P:mitochondrial L-ornithine transmembrane transport"/>
    <property type="evidence" value="ECO:0007669"/>
    <property type="project" value="TreeGrafter"/>
</dbReference>
<keyword evidence="3 10" id="KW-0813">Transport</keyword>
<evidence type="ECO:0000256" key="6">
    <source>
        <dbReference type="ARBA" id="ARBA00022989"/>
    </source>
</evidence>
<dbReference type="Proteomes" id="UP000009131">
    <property type="component" value="Unassembled WGS sequence"/>
</dbReference>
<comment type="similarity">
    <text evidence="2 10">Belongs to the mitochondrial carrier (TC 2.A.29) family.</text>
</comment>
<keyword evidence="7" id="KW-0496">Mitochondrion</keyword>
<evidence type="ECO:0000313" key="13">
    <source>
        <dbReference type="Proteomes" id="UP000009131"/>
    </source>
</evidence>
<dbReference type="AlphaFoldDB" id="G7DZ31"/>
<dbReference type="PANTHER" id="PTHR45624">
    <property type="entry name" value="MITOCHONDRIAL BASIC AMINO ACIDS TRANSPORTER-RELATED"/>
    <property type="match status" value="1"/>
</dbReference>
<dbReference type="STRING" id="764103.G7DZ31"/>
<evidence type="ECO:0008006" key="14">
    <source>
        <dbReference type="Google" id="ProtNLM"/>
    </source>
</evidence>
<dbReference type="GO" id="GO:0031966">
    <property type="term" value="C:mitochondrial membrane"/>
    <property type="evidence" value="ECO:0007669"/>
    <property type="project" value="UniProtKB-SubCell"/>
</dbReference>
<dbReference type="PROSITE" id="PS50920">
    <property type="entry name" value="SOLCAR"/>
    <property type="match status" value="3"/>
</dbReference>
<dbReference type="OMA" id="VYRESGW"/>
<evidence type="ECO:0000256" key="2">
    <source>
        <dbReference type="ARBA" id="ARBA00006375"/>
    </source>
</evidence>
<dbReference type="RefSeq" id="XP_014566839.1">
    <property type="nucleotide sequence ID" value="XM_014711353.1"/>
</dbReference>
<keyword evidence="4 9" id="KW-0812">Transmembrane</keyword>
<evidence type="ECO:0000256" key="1">
    <source>
        <dbReference type="ARBA" id="ARBA00004225"/>
    </source>
</evidence>
<keyword evidence="5" id="KW-0677">Repeat</keyword>
<gene>
    <name evidence="12" type="primary">Mo02498</name>
    <name evidence="12" type="ORF">E5Q_02498</name>
</gene>
<feature type="repeat" description="Solcar" evidence="9">
    <location>
        <begin position="10"/>
        <end position="96"/>
    </location>
</feature>
<keyword evidence="13" id="KW-1185">Reference proteome</keyword>